<gene>
    <name evidence="5" type="ORF">FOE78_02580</name>
</gene>
<name>A0A516PUS8_9ACTN</name>
<dbReference type="PANTHER" id="PTHR43158:SF2">
    <property type="entry name" value="SKFA PEPTIDE EXPORT ATP-BINDING PROTEIN SKFE"/>
    <property type="match status" value="1"/>
</dbReference>
<dbReference type="OrthoDB" id="6198786at2"/>
<dbReference type="InterPro" id="IPR027417">
    <property type="entry name" value="P-loop_NTPase"/>
</dbReference>
<keyword evidence="6" id="KW-1185">Reference proteome</keyword>
<evidence type="ECO:0000313" key="5">
    <source>
        <dbReference type="EMBL" id="QDP94948.1"/>
    </source>
</evidence>
<dbReference type="Proteomes" id="UP000319263">
    <property type="component" value="Chromosome"/>
</dbReference>
<dbReference type="KEGG" id="mik:FOE78_02580"/>
<evidence type="ECO:0000259" key="4">
    <source>
        <dbReference type="PROSITE" id="PS50893"/>
    </source>
</evidence>
<feature type="region of interest" description="Disordered" evidence="3">
    <location>
        <begin position="1"/>
        <end position="44"/>
    </location>
</feature>
<dbReference type="SMART" id="SM00382">
    <property type="entry name" value="AAA"/>
    <property type="match status" value="1"/>
</dbReference>
<dbReference type="EMBL" id="CP041692">
    <property type="protein sequence ID" value="QDP94948.1"/>
    <property type="molecule type" value="Genomic_DNA"/>
</dbReference>
<accession>A0A516PUS8</accession>
<feature type="compositionally biased region" description="Basic and acidic residues" evidence="3">
    <location>
        <begin position="265"/>
        <end position="274"/>
    </location>
</feature>
<feature type="compositionally biased region" description="Basic and acidic residues" evidence="3">
    <location>
        <begin position="19"/>
        <end position="44"/>
    </location>
</feature>
<sequence length="274" mass="29638">MTDIDRDATPSSAPTPTGDRVDRAFLDEQARPTDQDRRTRSADPRTDLVVARGLDLGSGGFRVFSRLDFTIPTEALAVVVGGNGSGKSTLLLAMIGRSRGVRGSLRVAGVDAFAEPRKLHKISTAARIADRVDVEPRHSVHDALRERAAIEGLRNSVAGQRFREVADILQLSAPLDHLVEELPTYHRTLLAVALACLRPNTLLVLDDADRALCVDDQHRLYSALGSLVAETGTTMIVSTVEPSTVPYDAVRVRLPAAGQPTESDPLTRADQHSR</sequence>
<dbReference type="GO" id="GO:0016887">
    <property type="term" value="F:ATP hydrolysis activity"/>
    <property type="evidence" value="ECO:0007669"/>
    <property type="project" value="InterPro"/>
</dbReference>
<feature type="region of interest" description="Disordered" evidence="3">
    <location>
        <begin position="254"/>
        <end position="274"/>
    </location>
</feature>
<evidence type="ECO:0000256" key="1">
    <source>
        <dbReference type="ARBA" id="ARBA00022741"/>
    </source>
</evidence>
<dbReference type="InterPro" id="IPR003593">
    <property type="entry name" value="AAA+_ATPase"/>
</dbReference>
<reference evidence="5 6" key="1">
    <citation type="submission" date="2019-07" db="EMBL/GenBank/DDBJ databases">
        <title>Microlunatus dokdonensis sp. nov. isolated from the rhizospheric soil of the wild plant Elymus tsukushiensis.</title>
        <authorList>
            <person name="Ghim S.-Y."/>
            <person name="Hwang Y.-J."/>
            <person name="Son J.-S."/>
            <person name="Shin J.-H."/>
        </authorList>
    </citation>
    <scope>NUCLEOTIDE SEQUENCE [LARGE SCALE GENOMIC DNA]</scope>
    <source>
        <strain evidence="5 6">KUDC0627</strain>
    </source>
</reference>
<keyword evidence="2 5" id="KW-0067">ATP-binding</keyword>
<protein>
    <submittedName>
        <fullName evidence="5">ATP-binding cassette domain-containing protein</fullName>
    </submittedName>
</protein>
<evidence type="ECO:0000313" key="6">
    <source>
        <dbReference type="Proteomes" id="UP000319263"/>
    </source>
</evidence>
<dbReference type="GO" id="GO:0005524">
    <property type="term" value="F:ATP binding"/>
    <property type="evidence" value="ECO:0007669"/>
    <property type="project" value="UniProtKB-KW"/>
</dbReference>
<evidence type="ECO:0000256" key="2">
    <source>
        <dbReference type="ARBA" id="ARBA00022840"/>
    </source>
</evidence>
<proteinExistence type="predicted"/>
<dbReference type="InterPro" id="IPR003439">
    <property type="entry name" value="ABC_transporter-like_ATP-bd"/>
</dbReference>
<dbReference type="AlphaFoldDB" id="A0A516PUS8"/>
<dbReference type="SUPFAM" id="SSF52540">
    <property type="entry name" value="P-loop containing nucleoside triphosphate hydrolases"/>
    <property type="match status" value="1"/>
</dbReference>
<organism evidence="5 6">
    <name type="scientific">Microlunatus elymi</name>
    <dbReference type="NCBI Taxonomy" id="2596828"/>
    <lineage>
        <taxon>Bacteria</taxon>
        <taxon>Bacillati</taxon>
        <taxon>Actinomycetota</taxon>
        <taxon>Actinomycetes</taxon>
        <taxon>Propionibacteriales</taxon>
        <taxon>Propionibacteriaceae</taxon>
        <taxon>Microlunatus</taxon>
    </lineage>
</organism>
<evidence type="ECO:0000256" key="3">
    <source>
        <dbReference type="SAM" id="MobiDB-lite"/>
    </source>
</evidence>
<feature type="domain" description="ABC transporter" evidence="4">
    <location>
        <begin position="44"/>
        <end position="274"/>
    </location>
</feature>
<dbReference type="PANTHER" id="PTHR43158">
    <property type="entry name" value="SKFA PEPTIDE EXPORT ATP-BINDING PROTEIN SKFE"/>
    <property type="match status" value="1"/>
</dbReference>
<dbReference type="PROSITE" id="PS50893">
    <property type="entry name" value="ABC_TRANSPORTER_2"/>
    <property type="match status" value="1"/>
</dbReference>
<dbReference type="RefSeq" id="WP_143984933.1">
    <property type="nucleotide sequence ID" value="NZ_CP041692.1"/>
</dbReference>
<keyword evidence="1" id="KW-0547">Nucleotide-binding</keyword>
<dbReference type="Pfam" id="PF00005">
    <property type="entry name" value="ABC_tran"/>
    <property type="match status" value="1"/>
</dbReference>
<dbReference type="Gene3D" id="3.40.50.300">
    <property type="entry name" value="P-loop containing nucleotide triphosphate hydrolases"/>
    <property type="match status" value="1"/>
</dbReference>